<evidence type="ECO:0000256" key="8">
    <source>
        <dbReference type="ARBA" id="ARBA00022989"/>
    </source>
</evidence>
<dbReference type="Proteomes" id="UP000008558">
    <property type="component" value="Chromosome"/>
</dbReference>
<keyword evidence="8 10" id="KW-1133">Transmembrane helix</keyword>
<feature type="transmembrane region" description="Helical" evidence="10">
    <location>
        <begin position="25"/>
        <end position="46"/>
    </location>
</feature>
<dbReference type="SUPFAM" id="SSF52540">
    <property type="entry name" value="P-loop containing nucleoside triphosphate hydrolases"/>
    <property type="match status" value="1"/>
</dbReference>
<feature type="domain" description="ABC transmembrane type-1" evidence="12">
    <location>
        <begin position="1"/>
        <end position="271"/>
    </location>
</feature>
<keyword evidence="9 10" id="KW-0472">Membrane</keyword>
<evidence type="ECO:0000256" key="7">
    <source>
        <dbReference type="ARBA" id="ARBA00022840"/>
    </source>
</evidence>
<dbReference type="InterPro" id="IPR036640">
    <property type="entry name" value="ABC1_TM_sf"/>
</dbReference>
<dbReference type="GO" id="GO:0005886">
    <property type="term" value="C:plasma membrane"/>
    <property type="evidence" value="ECO:0007669"/>
    <property type="project" value="UniProtKB-SubCell"/>
</dbReference>
<dbReference type="PANTHER" id="PTHR43394:SF1">
    <property type="entry name" value="ATP-BINDING CASSETTE SUB-FAMILY B MEMBER 10, MITOCHONDRIAL"/>
    <property type="match status" value="1"/>
</dbReference>
<keyword evidence="7 13" id="KW-0067">ATP-binding</keyword>
<dbReference type="eggNOG" id="COG1132">
    <property type="taxonomic scope" value="Bacteria"/>
</dbReference>
<dbReference type="EMBL" id="CP000896">
    <property type="protein sequence ID" value="ABX81038.1"/>
    <property type="molecule type" value="Genomic_DNA"/>
</dbReference>
<dbReference type="InterPro" id="IPR003439">
    <property type="entry name" value="ABC_transporter-like_ATP-bd"/>
</dbReference>
<dbReference type="KEGG" id="acl:ACL_0417"/>
<dbReference type="Pfam" id="PF00664">
    <property type="entry name" value="ABC_membrane"/>
    <property type="match status" value="1"/>
</dbReference>
<dbReference type="InterPro" id="IPR027417">
    <property type="entry name" value="P-loop_NTPase"/>
</dbReference>
<name>A9NFA8_ACHLI</name>
<evidence type="ECO:0000256" key="9">
    <source>
        <dbReference type="ARBA" id="ARBA00023136"/>
    </source>
</evidence>
<organism evidence="13 14">
    <name type="scientific">Acholeplasma laidlawii (strain PG-8A)</name>
    <dbReference type="NCBI Taxonomy" id="441768"/>
    <lineage>
        <taxon>Bacteria</taxon>
        <taxon>Bacillati</taxon>
        <taxon>Mycoplasmatota</taxon>
        <taxon>Mollicutes</taxon>
        <taxon>Acholeplasmatales</taxon>
        <taxon>Acholeplasmataceae</taxon>
        <taxon>Acholeplasma</taxon>
    </lineage>
</organism>
<feature type="transmembrane region" description="Helical" evidence="10">
    <location>
        <begin position="251"/>
        <end position="270"/>
    </location>
</feature>
<comment type="similarity">
    <text evidence="2">Belongs to the ABC transporter superfamily.</text>
</comment>
<evidence type="ECO:0000256" key="1">
    <source>
        <dbReference type="ARBA" id="ARBA00004651"/>
    </source>
</evidence>
<keyword evidence="3" id="KW-0813">Transport</keyword>
<dbReference type="SUPFAM" id="SSF90123">
    <property type="entry name" value="ABC transporter transmembrane region"/>
    <property type="match status" value="1"/>
</dbReference>
<dbReference type="PROSITE" id="PS50893">
    <property type="entry name" value="ABC_TRANSPORTER_2"/>
    <property type="match status" value="1"/>
</dbReference>
<feature type="transmembrane region" description="Helical" evidence="10">
    <location>
        <begin position="130"/>
        <end position="147"/>
    </location>
</feature>
<evidence type="ECO:0000256" key="4">
    <source>
        <dbReference type="ARBA" id="ARBA00022475"/>
    </source>
</evidence>
<evidence type="ECO:0000313" key="13">
    <source>
        <dbReference type="EMBL" id="ABX81038.1"/>
    </source>
</evidence>
<evidence type="ECO:0000256" key="10">
    <source>
        <dbReference type="SAM" id="Phobius"/>
    </source>
</evidence>
<evidence type="ECO:0000256" key="3">
    <source>
        <dbReference type="ARBA" id="ARBA00022448"/>
    </source>
</evidence>
<proteinExistence type="inferred from homology"/>
<dbReference type="InterPro" id="IPR011527">
    <property type="entry name" value="ABC1_TM_dom"/>
</dbReference>
<dbReference type="FunFam" id="3.40.50.300:FF:000221">
    <property type="entry name" value="Multidrug ABC transporter ATP-binding protein"/>
    <property type="match status" value="1"/>
</dbReference>
<evidence type="ECO:0000256" key="6">
    <source>
        <dbReference type="ARBA" id="ARBA00022741"/>
    </source>
</evidence>
<dbReference type="CDD" id="cd18548">
    <property type="entry name" value="ABC_6TM_Tm287_like"/>
    <property type="match status" value="1"/>
</dbReference>
<dbReference type="AlphaFoldDB" id="A9NFA8"/>
<reference evidence="13 14" key="1">
    <citation type="journal article" date="2011" name="J. Bacteriol.">
        <title>Complete genome and proteome of Acholeplasma laidlawii.</title>
        <authorList>
            <person name="Lazarev V.N."/>
            <person name="Levitskii S.A."/>
            <person name="Basovskii Y.I."/>
            <person name="Chukin M.M."/>
            <person name="Akopian T.A."/>
            <person name="Vereshchagin V.V."/>
            <person name="Kostrjukova E.S."/>
            <person name="Kovaleva G.Y."/>
            <person name="Kazanov M.D."/>
            <person name="Malko D.B."/>
            <person name="Vitreschak A.G."/>
            <person name="Sernova N.V."/>
            <person name="Gelfand M.S."/>
            <person name="Demina I.A."/>
            <person name="Serebryakova M.V."/>
            <person name="Galyamina M.A."/>
            <person name="Vtyurin N.N."/>
            <person name="Rogov S.I."/>
            <person name="Alexeev D.G."/>
            <person name="Ladygina V.G."/>
            <person name="Govorun V.M."/>
        </authorList>
    </citation>
    <scope>NUCLEOTIDE SEQUENCE [LARGE SCALE GENOMIC DNA]</scope>
    <source>
        <strain evidence="13 14">PG-8A</strain>
    </source>
</reference>
<keyword evidence="14" id="KW-1185">Reference proteome</keyword>
<dbReference type="InterPro" id="IPR003593">
    <property type="entry name" value="AAA+_ATPase"/>
</dbReference>
<dbReference type="GO" id="GO:0015421">
    <property type="term" value="F:ABC-type oligopeptide transporter activity"/>
    <property type="evidence" value="ECO:0007669"/>
    <property type="project" value="TreeGrafter"/>
</dbReference>
<sequence>MSKLIDDGVNAVDSFGVASPNKEVILYYGALMIISAVIALVFGVLVTKTAAKVSTEFGHNLRQAQFEKIQTYSFENIDNFKTSSLITRMTMDVNMIQQSLNMTLRVALRAPALLIFSIGSIAIFAGTLAAIFVIVVPILVIGFYLILSRAHKYFIKMFTKIDHLNLTIQEDLIGIRTVKSFVREDYETNRFDRATKDVRDISVKAEKIITFNRPLMQFSIGLSFVLIGWFGSQMMSIGDLTEGQFANTITYVNQVLFSLLMLSQIFLMFAMSRASIARINEVLDEEPYLKETENPVHDVLDGSFSFNQVSFKYGQMSDKYVLKDVNLKVESGSYVGIFGSTGTGKSTLVQLLARLYDTTSGEVLVGGKNVKDYGLEALRKEVILVLQKNVLFSGTVRENIQWGKKDATDEEIIQVLKQAQAYDFVMAMEKGLDTHIEQGGVNLSGGQRQRLTIARALIGSPKILILDDSTSAVDTKTDALIREAFRKDMPHMTKVVISQRLSSIEDANQIILMDEQGINSIGTHEELYQHNAMYKTIYDAQSKSKEVEE</sequence>
<keyword evidence="5 10" id="KW-0812">Transmembrane</keyword>
<dbReference type="PANTHER" id="PTHR43394">
    <property type="entry name" value="ATP-DEPENDENT PERMEASE MDL1, MITOCHONDRIAL"/>
    <property type="match status" value="1"/>
</dbReference>
<feature type="domain" description="ABC transporter" evidence="11">
    <location>
        <begin position="304"/>
        <end position="540"/>
    </location>
</feature>
<dbReference type="InterPro" id="IPR017871">
    <property type="entry name" value="ABC_transporter-like_CS"/>
</dbReference>
<dbReference type="Gene3D" id="1.20.1560.10">
    <property type="entry name" value="ABC transporter type 1, transmembrane domain"/>
    <property type="match status" value="1"/>
</dbReference>
<dbReference type="Pfam" id="PF00005">
    <property type="entry name" value="ABC_tran"/>
    <property type="match status" value="1"/>
</dbReference>
<feature type="transmembrane region" description="Helical" evidence="10">
    <location>
        <begin position="106"/>
        <end position="124"/>
    </location>
</feature>
<comment type="subcellular location">
    <subcellularLocation>
        <location evidence="1">Cell membrane</location>
        <topology evidence="1">Multi-pass membrane protein</topology>
    </subcellularLocation>
</comment>
<evidence type="ECO:0000259" key="12">
    <source>
        <dbReference type="PROSITE" id="PS50929"/>
    </source>
</evidence>
<dbReference type="GO" id="GO:0016887">
    <property type="term" value="F:ATP hydrolysis activity"/>
    <property type="evidence" value="ECO:0007669"/>
    <property type="project" value="InterPro"/>
</dbReference>
<protein>
    <submittedName>
        <fullName evidence="13">ABC-type transport system, permease and ATP-binding components</fullName>
    </submittedName>
</protein>
<dbReference type="PROSITE" id="PS00211">
    <property type="entry name" value="ABC_TRANSPORTER_1"/>
    <property type="match status" value="1"/>
</dbReference>
<evidence type="ECO:0000259" key="11">
    <source>
        <dbReference type="PROSITE" id="PS50893"/>
    </source>
</evidence>
<evidence type="ECO:0000256" key="5">
    <source>
        <dbReference type="ARBA" id="ARBA00022692"/>
    </source>
</evidence>
<gene>
    <name evidence="13" type="ordered locus">ACL_0417</name>
</gene>
<evidence type="ECO:0000256" key="2">
    <source>
        <dbReference type="ARBA" id="ARBA00005417"/>
    </source>
</evidence>
<dbReference type="STRING" id="441768.ACL_0417"/>
<dbReference type="SMART" id="SM00382">
    <property type="entry name" value="AAA"/>
    <property type="match status" value="1"/>
</dbReference>
<evidence type="ECO:0000313" key="14">
    <source>
        <dbReference type="Proteomes" id="UP000008558"/>
    </source>
</evidence>
<dbReference type="PROSITE" id="PS50929">
    <property type="entry name" value="ABC_TM1F"/>
    <property type="match status" value="1"/>
</dbReference>
<dbReference type="Gene3D" id="3.40.50.300">
    <property type="entry name" value="P-loop containing nucleotide triphosphate hydrolases"/>
    <property type="match status" value="1"/>
</dbReference>
<keyword evidence="4" id="KW-1003">Cell membrane</keyword>
<dbReference type="HOGENOM" id="CLU_000604_84_3_14"/>
<dbReference type="GO" id="GO:0005524">
    <property type="term" value="F:ATP binding"/>
    <property type="evidence" value="ECO:0007669"/>
    <property type="project" value="UniProtKB-KW"/>
</dbReference>
<feature type="transmembrane region" description="Helical" evidence="10">
    <location>
        <begin position="214"/>
        <end position="231"/>
    </location>
</feature>
<accession>A9NFA8</accession>
<keyword evidence="6" id="KW-0547">Nucleotide-binding</keyword>
<dbReference type="InterPro" id="IPR039421">
    <property type="entry name" value="Type_1_exporter"/>
</dbReference>